<dbReference type="UniPathway" id="UPA00989"/>
<dbReference type="RefSeq" id="WP_024329596.1">
    <property type="nucleotide sequence ID" value="NZ_MUZR01000005.1"/>
</dbReference>
<name>A0A1V3A1H2_9GAMM</name>
<feature type="binding site" evidence="7">
    <location>
        <position position="152"/>
    </location>
    <ligand>
        <name>S-adenosyl-L-methionine</name>
        <dbReference type="ChEBI" id="CHEBI:59789"/>
    </ligand>
</feature>
<dbReference type="GO" id="GO:0043527">
    <property type="term" value="C:tRNA methyltransferase complex"/>
    <property type="evidence" value="ECO:0007669"/>
    <property type="project" value="TreeGrafter"/>
</dbReference>
<feature type="binding site" evidence="7">
    <location>
        <begin position="225"/>
        <end position="228"/>
    </location>
    <ligand>
        <name>substrate</name>
    </ligand>
</feature>
<dbReference type="Gene3D" id="3.40.50.150">
    <property type="entry name" value="Vaccinia Virus protein VP39"/>
    <property type="match status" value="1"/>
</dbReference>
<feature type="compositionally biased region" description="Basic and acidic residues" evidence="8">
    <location>
        <begin position="1"/>
        <end position="19"/>
    </location>
</feature>
<accession>A0A1V3A1H2</accession>
<keyword evidence="10" id="KW-1185">Reference proteome</keyword>
<dbReference type="OrthoDB" id="9802090at2"/>
<evidence type="ECO:0000256" key="3">
    <source>
        <dbReference type="ARBA" id="ARBA00022603"/>
    </source>
</evidence>
<keyword evidence="5 7" id="KW-0949">S-adenosyl-L-methionine</keyword>
<dbReference type="SUPFAM" id="SSF53335">
    <property type="entry name" value="S-adenosyl-L-methionine-dependent methyltransferases"/>
    <property type="match status" value="1"/>
</dbReference>
<evidence type="ECO:0000313" key="10">
    <source>
        <dbReference type="Proteomes" id="UP000189177"/>
    </source>
</evidence>
<comment type="caution">
    <text evidence="9">The sequence shown here is derived from an EMBL/GenBank/DDBJ whole genome shotgun (WGS) entry which is preliminary data.</text>
</comment>
<comment type="caution">
    <text evidence="7">Lacks conserved residue(s) required for the propagation of feature annotation.</text>
</comment>
<dbReference type="Proteomes" id="UP000189177">
    <property type="component" value="Unassembled WGS sequence"/>
</dbReference>
<dbReference type="GO" id="GO:0008176">
    <property type="term" value="F:tRNA (guanine(46)-N7)-methyltransferase activity"/>
    <property type="evidence" value="ECO:0007669"/>
    <property type="project" value="UniProtKB-UniRule"/>
</dbReference>
<evidence type="ECO:0000313" key="9">
    <source>
        <dbReference type="EMBL" id="OOC11248.1"/>
    </source>
</evidence>
<feature type="binding site" evidence="7">
    <location>
        <position position="188"/>
    </location>
    <ligand>
        <name>substrate</name>
    </ligand>
</feature>
<keyword evidence="6 7" id="KW-0819">tRNA processing</keyword>
<gene>
    <name evidence="7" type="primary">trmB</name>
    <name evidence="9" type="ORF">B1A74_01680</name>
</gene>
<feature type="binding site" evidence="7">
    <location>
        <position position="77"/>
    </location>
    <ligand>
        <name>S-adenosyl-L-methionine</name>
        <dbReference type="ChEBI" id="CHEBI:59789"/>
    </ligand>
</feature>
<protein>
    <recommendedName>
        <fullName evidence="7">tRNA (guanine-N(7)-)-methyltransferase</fullName>
        <ecNumber evidence="7">2.1.1.33</ecNumber>
    </recommendedName>
    <alternativeName>
        <fullName evidence="7">tRNA (guanine(46)-N(7))-methyltransferase</fullName>
    </alternativeName>
    <alternativeName>
        <fullName evidence="7">tRNA(m7G46)-methyltransferase</fullName>
    </alternativeName>
</protein>
<dbReference type="PANTHER" id="PTHR23417">
    <property type="entry name" value="3-DEOXY-D-MANNO-OCTULOSONIC-ACID TRANSFERASE/TRNA GUANINE-N 7 - -METHYLTRANSFERASE"/>
    <property type="match status" value="1"/>
</dbReference>
<dbReference type="PANTHER" id="PTHR23417:SF14">
    <property type="entry name" value="PENTACOTRIPEPTIDE-REPEAT REGION OF PRORP DOMAIN-CONTAINING PROTEIN"/>
    <property type="match status" value="1"/>
</dbReference>
<comment type="function">
    <text evidence="2 7">Catalyzes the formation of N(7)-methylguanine at position 46 (m7G46) in tRNA.</text>
</comment>
<organism evidence="9 10">
    <name type="scientific">Thioalkalivibrio halophilus</name>
    <dbReference type="NCBI Taxonomy" id="252474"/>
    <lineage>
        <taxon>Bacteria</taxon>
        <taxon>Pseudomonadati</taxon>
        <taxon>Pseudomonadota</taxon>
        <taxon>Gammaproteobacteria</taxon>
        <taxon>Chromatiales</taxon>
        <taxon>Ectothiorhodospiraceae</taxon>
        <taxon>Thioalkalivibrio</taxon>
    </lineage>
</organism>
<dbReference type="Pfam" id="PF02390">
    <property type="entry name" value="Methyltransf_4"/>
    <property type="match status" value="1"/>
</dbReference>
<reference evidence="9 10" key="1">
    <citation type="submission" date="2017-02" db="EMBL/GenBank/DDBJ databases">
        <title>Genomic diversity within the haloalkaliphilic genus Thioalkalivibrio.</title>
        <authorList>
            <person name="Ahn A.-C."/>
            <person name="Meier-Kolthoff J."/>
            <person name="Overmars L."/>
            <person name="Richter M."/>
            <person name="Woyke T."/>
            <person name="Sorokin D.Y."/>
            <person name="Muyzer G."/>
        </authorList>
    </citation>
    <scope>NUCLEOTIDE SEQUENCE [LARGE SCALE GENOMIC DNA]</scope>
    <source>
        <strain evidence="9 10">HL17</strain>
    </source>
</reference>
<dbReference type="STRING" id="252474.B1A74_01680"/>
<comment type="catalytic activity">
    <reaction evidence="1 7">
        <text>guanosine(46) in tRNA + S-adenosyl-L-methionine = N(7)-methylguanosine(46) in tRNA + S-adenosyl-L-homocysteine</text>
        <dbReference type="Rhea" id="RHEA:42708"/>
        <dbReference type="Rhea" id="RHEA-COMP:10188"/>
        <dbReference type="Rhea" id="RHEA-COMP:10189"/>
        <dbReference type="ChEBI" id="CHEBI:57856"/>
        <dbReference type="ChEBI" id="CHEBI:59789"/>
        <dbReference type="ChEBI" id="CHEBI:74269"/>
        <dbReference type="ChEBI" id="CHEBI:74480"/>
        <dbReference type="EC" id="2.1.1.33"/>
    </reaction>
</comment>
<dbReference type="InterPro" id="IPR003358">
    <property type="entry name" value="tRNA_(Gua-N-7)_MeTrfase_Trmb"/>
</dbReference>
<dbReference type="HAMAP" id="MF_01057">
    <property type="entry name" value="tRNA_methyltr_TrmB"/>
    <property type="match status" value="1"/>
</dbReference>
<evidence type="ECO:0000256" key="8">
    <source>
        <dbReference type="SAM" id="MobiDB-lite"/>
    </source>
</evidence>
<feature type="binding site" evidence="7">
    <location>
        <position position="156"/>
    </location>
    <ligand>
        <name>substrate</name>
    </ligand>
</feature>
<sequence length="253" mass="28410">MTAPHESHDNRPADRDGGRPAHHRRVRSFVRREGRLTTGQQRALDELWPRFGLDPAPDAGMLDLAAVFGREAPVTLEIGFGDGDSLAEQAAAAPDRDFIGTEVHRPGVGHLLGEIERRGLTNLRVSDRDAVELLEAHFAPASLDTVQVYFPDPWHKKRHHKRRLIQPGFVRALAGWIRPGGWLHLATDWADYAEHMQEVMAGATEWFAPDGPVPRPERPAWRPETKFERRGLQRGHAVADLVYRRTEAPAPAE</sequence>
<dbReference type="EC" id="2.1.1.33" evidence="7"/>
<evidence type="ECO:0000256" key="1">
    <source>
        <dbReference type="ARBA" id="ARBA00000142"/>
    </source>
</evidence>
<evidence type="ECO:0000256" key="6">
    <source>
        <dbReference type="ARBA" id="ARBA00022694"/>
    </source>
</evidence>
<evidence type="ECO:0000256" key="2">
    <source>
        <dbReference type="ARBA" id="ARBA00003015"/>
    </source>
</evidence>
<evidence type="ECO:0000256" key="4">
    <source>
        <dbReference type="ARBA" id="ARBA00022679"/>
    </source>
</evidence>
<dbReference type="PROSITE" id="PS51625">
    <property type="entry name" value="SAM_MT_TRMB"/>
    <property type="match status" value="1"/>
</dbReference>
<keyword evidence="3 7" id="KW-0489">Methyltransferase</keyword>
<comment type="similarity">
    <text evidence="7">Belongs to the class I-like SAM-binding methyltransferase superfamily. TrmB family.</text>
</comment>
<feature type="binding site" evidence="7">
    <location>
        <position position="129"/>
    </location>
    <ligand>
        <name>S-adenosyl-L-methionine</name>
        <dbReference type="ChEBI" id="CHEBI:59789"/>
    </ligand>
</feature>
<feature type="binding site" evidence="7">
    <location>
        <position position="102"/>
    </location>
    <ligand>
        <name>S-adenosyl-L-methionine</name>
        <dbReference type="ChEBI" id="CHEBI:59789"/>
    </ligand>
</feature>
<dbReference type="InterPro" id="IPR055361">
    <property type="entry name" value="tRNA_methyltr_TrmB_bact"/>
</dbReference>
<keyword evidence="4 7" id="KW-0808">Transferase</keyword>
<comment type="pathway">
    <text evidence="7">tRNA modification; N(7)-methylguanine-tRNA biosynthesis.</text>
</comment>
<feature type="region of interest" description="Disordered" evidence="8">
    <location>
        <begin position="1"/>
        <end position="23"/>
    </location>
</feature>
<dbReference type="InterPro" id="IPR029063">
    <property type="entry name" value="SAM-dependent_MTases_sf"/>
</dbReference>
<dbReference type="NCBIfam" id="TIGR00091">
    <property type="entry name" value="tRNA (guanosine(46)-N7)-methyltransferase TrmB"/>
    <property type="match status" value="1"/>
</dbReference>
<dbReference type="EMBL" id="MUZR01000005">
    <property type="protein sequence ID" value="OOC11248.1"/>
    <property type="molecule type" value="Genomic_DNA"/>
</dbReference>
<dbReference type="AlphaFoldDB" id="A0A1V3A1H2"/>
<proteinExistence type="inferred from homology"/>
<evidence type="ECO:0000256" key="7">
    <source>
        <dbReference type="HAMAP-Rule" id="MF_01057"/>
    </source>
</evidence>
<evidence type="ECO:0000256" key="5">
    <source>
        <dbReference type="ARBA" id="ARBA00022691"/>
    </source>
</evidence>